<dbReference type="Gene3D" id="3.30.565.40">
    <property type="entry name" value="Fervidobacterium nodosum Rt17-B1 like"/>
    <property type="match status" value="1"/>
</dbReference>
<feature type="domain" description="DUF3298" evidence="2">
    <location>
        <begin position="169"/>
        <end position="208"/>
    </location>
</feature>
<feature type="signal peptide" evidence="1">
    <location>
        <begin position="1"/>
        <end position="21"/>
    </location>
</feature>
<dbReference type="InterPro" id="IPR037126">
    <property type="entry name" value="PdaC/RsiV-like_sf"/>
</dbReference>
<dbReference type="InterPro" id="IPR021729">
    <property type="entry name" value="DUF3298"/>
</dbReference>
<proteinExistence type="predicted"/>
<evidence type="ECO:0000256" key="1">
    <source>
        <dbReference type="SAM" id="SignalP"/>
    </source>
</evidence>
<reference evidence="3 4" key="1">
    <citation type="submission" date="2020-08" db="EMBL/GenBank/DDBJ databases">
        <authorList>
            <person name="Liu C."/>
            <person name="Sun Q."/>
        </authorList>
    </citation>
    <scope>NUCLEOTIDE SEQUENCE [LARGE SCALE GENOMIC DNA]</scope>
    <source>
        <strain evidence="3 4">NSJ-59</strain>
    </source>
</reference>
<gene>
    <name evidence="3" type="ORF">H8J70_01635</name>
</gene>
<name>A0ABR6VFG4_9FIRM</name>
<sequence length="214" mass="23580">MKHKILTLVCAAMLAGSLSYAAEPAVVGTAPASVYTQADGSRLTLQLPDITISTNPAAAQKINAYFAKKAASTKAFFDKQQGNGSVMSEDKSYEVTLNDGTYLSFVETGHIRFEKEAHPTYWKTGVTFDLATGEVLNWQDLVKPEDAKAFTLKNINRALLLSKYHLSGYFTGLTELPKNFYLDKNRGIHFIFGLYEVAPYSTGIVDLDMMKDAK</sequence>
<dbReference type="Proteomes" id="UP000606870">
    <property type="component" value="Unassembled WGS sequence"/>
</dbReference>
<dbReference type="EMBL" id="JACOGK010000003">
    <property type="protein sequence ID" value="MBC3535964.1"/>
    <property type="molecule type" value="Genomic_DNA"/>
</dbReference>
<keyword evidence="1" id="KW-0732">Signal</keyword>
<evidence type="ECO:0000313" key="3">
    <source>
        <dbReference type="EMBL" id="MBC3535964.1"/>
    </source>
</evidence>
<evidence type="ECO:0000259" key="2">
    <source>
        <dbReference type="Pfam" id="PF11738"/>
    </source>
</evidence>
<organism evidence="3 4">
    <name type="scientific">Megasphaera hominis</name>
    <dbReference type="NCBI Taxonomy" id="159836"/>
    <lineage>
        <taxon>Bacteria</taxon>
        <taxon>Bacillati</taxon>
        <taxon>Bacillota</taxon>
        <taxon>Negativicutes</taxon>
        <taxon>Veillonellales</taxon>
        <taxon>Veillonellaceae</taxon>
        <taxon>Megasphaera</taxon>
    </lineage>
</organism>
<feature type="chain" id="PRO_5045126055" evidence="1">
    <location>
        <begin position="22"/>
        <end position="214"/>
    </location>
</feature>
<comment type="caution">
    <text evidence="3">The sequence shown here is derived from an EMBL/GenBank/DDBJ whole genome shotgun (WGS) entry which is preliminary data.</text>
</comment>
<evidence type="ECO:0000313" key="4">
    <source>
        <dbReference type="Proteomes" id="UP000606870"/>
    </source>
</evidence>
<accession>A0ABR6VFG4</accession>
<dbReference type="RefSeq" id="WP_186502019.1">
    <property type="nucleotide sequence ID" value="NZ_JACOGK010000003.1"/>
</dbReference>
<dbReference type="Pfam" id="PF11738">
    <property type="entry name" value="DUF3298"/>
    <property type="match status" value="1"/>
</dbReference>
<keyword evidence="4" id="KW-1185">Reference proteome</keyword>
<dbReference type="Gene3D" id="3.90.640.20">
    <property type="entry name" value="Heat-shock cognate protein, ATPase"/>
    <property type="match status" value="1"/>
</dbReference>
<protein>
    <submittedName>
        <fullName evidence="3">DUF3298 domain-containing protein</fullName>
    </submittedName>
</protein>